<protein>
    <submittedName>
        <fullName evidence="1">Uncharacterized protein</fullName>
    </submittedName>
</protein>
<evidence type="ECO:0000313" key="1">
    <source>
        <dbReference type="EMBL" id="CEP17713.1"/>
    </source>
</evidence>
<name>A0A0B7NQV3_9FUNG</name>
<dbReference type="OrthoDB" id="120763at2759"/>
<gene>
    <name evidence="1" type="primary">PARPA_12012.1 scaffold 44813</name>
</gene>
<dbReference type="SUPFAM" id="SSF46689">
    <property type="entry name" value="Homeodomain-like"/>
    <property type="match status" value="1"/>
</dbReference>
<evidence type="ECO:0000313" key="2">
    <source>
        <dbReference type="Proteomes" id="UP000054107"/>
    </source>
</evidence>
<organism evidence="1 2">
    <name type="scientific">Parasitella parasitica</name>
    <dbReference type="NCBI Taxonomy" id="35722"/>
    <lineage>
        <taxon>Eukaryota</taxon>
        <taxon>Fungi</taxon>
        <taxon>Fungi incertae sedis</taxon>
        <taxon>Mucoromycota</taxon>
        <taxon>Mucoromycotina</taxon>
        <taxon>Mucoromycetes</taxon>
        <taxon>Mucorales</taxon>
        <taxon>Mucorineae</taxon>
        <taxon>Mucoraceae</taxon>
        <taxon>Parasitella</taxon>
    </lineage>
</organism>
<dbReference type="InterPro" id="IPR009057">
    <property type="entry name" value="Homeodomain-like_sf"/>
</dbReference>
<dbReference type="EMBL" id="LN733717">
    <property type="protein sequence ID" value="CEP17713.1"/>
    <property type="molecule type" value="Genomic_DNA"/>
</dbReference>
<proteinExistence type="predicted"/>
<accession>A0A0B7NQV3</accession>
<keyword evidence="2" id="KW-1185">Reference proteome</keyword>
<dbReference type="Proteomes" id="UP000054107">
    <property type="component" value="Unassembled WGS sequence"/>
</dbReference>
<sequence>MSEQSLNLNCHIQGAITQSEAARRYGQHLLTVRSILDAWYVEGRMEKKQRGGRRKEALKFEDVHAAYITELLDEDCTKTLDMIKEELESKFPDLAEKNVSTSGLWRFMIERIGFTLKRTKAVEERRNTSETIQQRYEYVVQRLPKRGLTQNINASSSVPLPQSPSQYLNTLRRKGTKRRRQNRVAEPSIEENGSTLPLASDLLQTGKVTNEVFEDGQLRDELLERAVLTSANVKRVGLHNEQSLDDPHSNRPRPHGKLVDALLRSLEYEEEKHKRENYVDRGVGTVADGYSTTAKMKLVEH</sequence>
<dbReference type="AlphaFoldDB" id="A0A0B7NQV3"/>
<reference evidence="1 2" key="1">
    <citation type="submission" date="2014-09" db="EMBL/GenBank/DDBJ databases">
        <authorList>
            <person name="Ellenberger Sabrina"/>
        </authorList>
    </citation>
    <scope>NUCLEOTIDE SEQUENCE [LARGE SCALE GENOMIC DNA]</scope>
    <source>
        <strain evidence="1 2">CBS 412.66</strain>
    </source>
</reference>